<name>A0AAV2NZP8_9HYME</name>
<evidence type="ECO:0000313" key="2">
    <source>
        <dbReference type="EMBL" id="CAL1686090.1"/>
    </source>
</evidence>
<evidence type="ECO:0000256" key="1">
    <source>
        <dbReference type="SAM" id="Coils"/>
    </source>
</evidence>
<proteinExistence type="predicted"/>
<keyword evidence="1" id="KW-0175">Coiled coil</keyword>
<accession>A0AAV2NZP8</accession>
<protein>
    <submittedName>
        <fullName evidence="2">Uncharacterized protein</fullName>
    </submittedName>
</protein>
<keyword evidence="3" id="KW-1185">Reference proteome</keyword>
<reference evidence="2" key="1">
    <citation type="submission" date="2024-04" db="EMBL/GenBank/DDBJ databases">
        <authorList>
            <consortium name="Molecular Ecology Group"/>
        </authorList>
    </citation>
    <scope>NUCLEOTIDE SEQUENCE</scope>
</reference>
<organism evidence="2 3">
    <name type="scientific">Lasius platythorax</name>
    <dbReference type="NCBI Taxonomy" id="488582"/>
    <lineage>
        <taxon>Eukaryota</taxon>
        <taxon>Metazoa</taxon>
        <taxon>Ecdysozoa</taxon>
        <taxon>Arthropoda</taxon>
        <taxon>Hexapoda</taxon>
        <taxon>Insecta</taxon>
        <taxon>Pterygota</taxon>
        <taxon>Neoptera</taxon>
        <taxon>Endopterygota</taxon>
        <taxon>Hymenoptera</taxon>
        <taxon>Apocrita</taxon>
        <taxon>Aculeata</taxon>
        <taxon>Formicoidea</taxon>
        <taxon>Formicidae</taxon>
        <taxon>Formicinae</taxon>
        <taxon>Lasius</taxon>
        <taxon>Lasius</taxon>
    </lineage>
</organism>
<evidence type="ECO:0000313" key="3">
    <source>
        <dbReference type="Proteomes" id="UP001497644"/>
    </source>
</evidence>
<dbReference type="AlphaFoldDB" id="A0AAV2NZP8"/>
<feature type="coiled-coil region" evidence="1">
    <location>
        <begin position="36"/>
        <end position="63"/>
    </location>
</feature>
<dbReference type="EMBL" id="OZ034829">
    <property type="protein sequence ID" value="CAL1686090.1"/>
    <property type="molecule type" value="Genomic_DNA"/>
</dbReference>
<sequence length="83" mass="9308">MTRPRSANGSCLKNLKEQVLLASGEHSLETAVLLLAVLFTTEKQELSRDIERLTRRISNININHSSSKVCIKSRLYCSFARCG</sequence>
<dbReference type="Proteomes" id="UP001497644">
    <property type="component" value="Chromosome 6"/>
</dbReference>
<gene>
    <name evidence="2" type="ORF">LPLAT_LOCUS11460</name>
</gene>